<reference evidence="1" key="1">
    <citation type="submission" date="2022-11" db="EMBL/GenBank/DDBJ databases">
        <title>Genome Sequence of Boeremia exigua.</title>
        <authorList>
            <person name="Buettner E."/>
        </authorList>
    </citation>
    <scope>NUCLEOTIDE SEQUENCE</scope>
    <source>
        <strain evidence="1">CU02</strain>
    </source>
</reference>
<gene>
    <name evidence="1" type="ORF">OPT61_g3614</name>
</gene>
<evidence type="ECO:0000313" key="1">
    <source>
        <dbReference type="EMBL" id="KAJ8114527.1"/>
    </source>
</evidence>
<keyword evidence="2" id="KW-1185">Reference proteome</keyword>
<organism evidence="1 2">
    <name type="scientific">Boeremia exigua</name>
    <dbReference type="NCBI Taxonomy" id="749465"/>
    <lineage>
        <taxon>Eukaryota</taxon>
        <taxon>Fungi</taxon>
        <taxon>Dikarya</taxon>
        <taxon>Ascomycota</taxon>
        <taxon>Pezizomycotina</taxon>
        <taxon>Dothideomycetes</taxon>
        <taxon>Pleosporomycetidae</taxon>
        <taxon>Pleosporales</taxon>
        <taxon>Pleosporineae</taxon>
        <taxon>Didymellaceae</taxon>
        <taxon>Boeremia</taxon>
    </lineage>
</organism>
<comment type="caution">
    <text evidence="1">The sequence shown here is derived from an EMBL/GenBank/DDBJ whole genome shotgun (WGS) entry which is preliminary data.</text>
</comment>
<accession>A0ACC2IH92</accession>
<name>A0ACC2IH92_9PLEO</name>
<evidence type="ECO:0000313" key="2">
    <source>
        <dbReference type="Proteomes" id="UP001153331"/>
    </source>
</evidence>
<proteinExistence type="predicted"/>
<sequence>MDLCSTCQSLGIVLNNFVVHAKTNIDERLAAPLCSLGRLSEIRDRSPECSSCKLIFESFRFGPIRQLATTTYVSNIPIYAKWMSPLGPERNKRSRTPSLYVLIWAAWPPLGPVPPKLTIRAVSSLLPAQPHFGRIVKDVFLNFDEIKSWLAHCEHSHSTCNNSAITTKPTEHFYLIDTQDLCIIQPTTLCRYFTLSYVWGAVAQFKLTGDNHESLARQFSLQPEFLSGAIRDAIALTGKLGERYLWIDTLCVVQDSATIRQQTLQDMDRIFAQSLLTIVAGSCSTADDPLLGVSKARTWKPRTGELSPIFKLSAHFDFKDVLQDTKYNQRAWTFQEYQVANRLLVFVPNGLVYFSCKEAVYAEDVVPSKDFDTDLAMLSGAESVRLRPSMSKHWQTYQRAVENYSERVLTKQEDALDAFSGILHTIDKKRSVMGLPVSVFDKALLWQPKQRLQCRQTFSSWSWVGWIGGVHWLRNGNSASQDTHPDLRTWIVWYSSSTVNCNTSAFLLHGPPHLPCPTPTNNARSSLFTANPRTCVPTPTLLPHRLRSSGAQHEGLQFLQFWTFSAQARIRLDPLAIVKNRSLLVENTGNGLRKFHVLNDQDRYCGWVLLDQTWIETIFAQRGATYEFVLLSEVDTDDLESDGNAFNAMIITWTDGIAKRAGLGQIMDRAICNIDVEWKEILLA</sequence>
<protein>
    <submittedName>
        <fullName evidence="1">Uncharacterized protein</fullName>
    </submittedName>
</protein>
<dbReference type="EMBL" id="JAPHNI010000188">
    <property type="protein sequence ID" value="KAJ8114527.1"/>
    <property type="molecule type" value="Genomic_DNA"/>
</dbReference>
<dbReference type="Proteomes" id="UP001153331">
    <property type="component" value="Unassembled WGS sequence"/>
</dbReference>